<sequence>MVDRDGGDMLELMQKEFGLVVNTVNVGKCGSVRNWYEPPGGTWVTARRRIRGESVW</sequence>
<name>A0A4D6M4S0_VIGUN</name>
<organism evidence="1 2">
    <name type="scientific">Vigna unguiculata</name>
    <name type="common">Cowpea</name>
    <dbReference type="NCBI Taxonomy" id="3917"/>
    <lineage>
        <taxon>Eukaryota</taxon>
        <taxon>Viridiplantae</taxon>
        <taxon>Streptophyta</taxon>
        <taxon>Embryophyta</taxon>
        <taxon>Tracheophyta</taxon>
        <taxon>Spermatophyta</taxon>
        <taxon>Magnoliopsida</taxon>
        <taxon>eudicotyledons</taxon>
        <taxon>Gunneridae</taxon>
        <taxon>Pentapetalae</taxon>
        <taxon>rosids</taxon>
        <taxon>fabids</taxon>
        <taxon>Fabales</taxon>
        <taxon>Fabaceae</taxon>
        <taxon>Papilionoideae</taxon>
        <taxon>50 kb inversion clade</taxon>
        <taxon>NPAAA clade</taxon>
        <taxon>indigoferoid/millettioid clade</taxon>
        <taxon>Phaseoleae</taxon>
        <taxon>Vigna</taxon>
    </lineage>
</organism>
<dbReference type="Proteomes" id="UP000501690">
    <property type="component" value="Linkage Group LG6"/>
</dbReference>
<dbReference type="AlphaFoldDB" id="A0A4D6M4S0"/>
<evidence type="ECO:0000313" key="1">
    <source>
        <dbReference type="EMBL" id="QCD96272.1"/>
    </source>
</evidence>
<accession>A0A4D6M4S0</accession>
<keyword evidence="2" id="KW-1185">Reference proteome</keyword>
<proteinExistence type="predicted"/>
<reference evidence="1 2" key="1">
    <citation type="submission" date="2019-04" db="EMBL/GenBank/DDBJ databases">
        <title>An improved genome assembly and genetic linkage map for asparagus bean, Vigna unguiculata ssp. sesquipedialis.</title>
        <authorList>
            <person name="Xia Q."/>
            <person name="Zhang R."/>
            <person name="Dong Y."/>
        </authorList>
    </citation>
    <scope>NUCLEOTIDE SEQUENCE [LARGE SCALE GENOMIC DNA]</scope>
    <source>
        <tissue evidence="1">Leaf</tissue>
    </source>
</reference>
<gene>
    <name evidence="1" type="ORF">DEO72_LG6g974</name>
</gene>
<protein>
    <submittedName>
        <fullName evidence="1">Uncharacterized protein</fullName>
    </submittedName>
</protein>
<dbReference type="EMBL" id="CP039350">
    <property type="protein sequence ID" value="QCD96272.1"/>
    <property type="molecule type" value="Genomic_DNA"/>
</dbReference>
<evidence type="ECO:0000313" key="2">
    <source>
        <dbReference type="Proteomes" id="UP000501690"/>
    </source>
</evidence>